<sequence length="61" mass="6861">MLEVKKDKEKIVITALPDYDGEGAVDGVYVGLSNYSIRIVLEKKAVDYLKEVINSEEVEDE</sequence>
<gene>
    <name evidence="1" type="ORF">TM448A00151_0006</name>
    <name evidence="2" type="ORF">TM448B00189_0019</name>
</gene>
<dbReference type="AlphaFoldDB" id="A0A6H1ZBQ6"/>
<evidence type="ECO:0000313" key="2">
    <source>
        <dbReference type="EMBL" id="QJH94126.1"/>
    </source>
</evidence>
<reference evidence="1" key="1">
    <citation type="submission" date="2020-03" db="EMBL/GenBank/DDBJ databases">
        <title>The deep terrestrial virosphere.</title>
        <authorList>
            <person name="Holmfeldt K."/>
            <person name="Nilsson E."/>
            <person name="Simone D."/>
            <person name="Lopez-Fernandez M."/>
            <person name="Wu X."/>
            <person name="de Brujin I."/>
            <person name="Lundin D."/>
            <person name="Andersson A."/>
            <person name="Bertilsson S."/>
            <person name="Dopson M."/>
        </authorList>
    </citation>
    <scope>NUCLEOTIDE SEQUENCE</scope>
    <source>
        <strain evidence="1">TM448A00151</strain>
        <strain evidence="2">TM448B00189</strain>
    </source>
</reference>
<evidence type="ECO:0000313" key="1">
    <source>
        <dbReference type="EMBL" id="QJA44807.1"/>
    </source>
</evidence>
<dbReference type="EMBL" id="MT144596">
    <property type="protein sequence ID" value="QJH94126.1"/>
    <property type="molecule type" value="Genomic_DNA"/>
</dbReference>
<name>A0A6H1ZBQ6_9ZZZZ</name>
<proteinExistence type="predicted"/>
<protein>
    <submittedName>
        <fullName evidence="1">Uncharacterized protein</fullName>
    </submittedName>
</protein>
<organism evidence="1">
    <name type="scientific">viral metagenome</name>
    <dbReference type="NCBI Taxonomy" id="1070528"/>
    <lineage>
        <taxon>unclassified sequences</taxon>
        <taxon>metagenomes</taxon>
        <taxon>organismal metagenomes</taxon>
    </lineage>
</organism>
<accession>A0A6H1ZBQ6</accession>
<dbReference type="EMBL" id="MT143981">
    <property type="protein sequence ID" value="QJA44807.1"/>
    <property type="molecule type" value="Genomic_DNA"/>
</dbReference>